<protein>
    <submittedName>
        <fullName evidence="7">MFS transporter</fullName>
    </submittedName>
</protein>
<feature type="transmembrane region" description="Helical" evidence="5">
    <location>
        <begin position="85"/>
        <end position="112"/>
    </location>
</feature>
<keyword evidence="2 5" id="KW-0812">Transmembrane</keyword>
<dbReference type="GO" id="GO:0005886">
    <property type="term" value="C:plasma membrane"/>
    <property type="evidence" value="ECO:0007669"/>
    <property type="project" value="UniProtKB-SubCell"/>
</dbReference>
<feature type="transmembrane region" description="Helical" evidence="5">
    <location>
        <begin position="12"/>
        <end position="34"/>
    </location>
</feature>
<evidence type="ECO:0000256" key="2">
    <source>
        <dbReference type="ARBA" id="ARBA00022692"/>
    </source>
</evidence>
<reference evidence="7" key="1">
    <citation type="submission" date="2020-04" db="EMBL/GenBank/DDBJ databases">
        <title>Deep metagenomics examines the oral microbiome during advanced dental caries in children, revealing novel taxa and co-occurrences with host molecules.</title>
        <authorList>
            <person name="Baker J.L."/>
            <person name="Morton J.T."/>
            <person name="Dinis M."/>
            <person name="Alvarez R."/>
            <person name="Tran N.C."/>
            <person name="Knight R."/>
            <person name="Edlund A."/>
        </authorList>
    </citation>
    <scope>NUCLEOTIDE SEQUENCE</scope>
    <source>
        <strain evidence="7">JCVI_30_bin.13</strain>
    </source>
</reference>
<dbReference type="Gene3D" id="1.20.1720.10">
    <property type="entry name" value="Multidrug resistance protein D"/>
    <property type="match status" value="1"/>
</dbReference>
<organism evidence="7 8">
    <name type="scientific">Actinomyces bouchesdurhonensis</name>
    <dbReference type="NCBI Taxonomy" id="1852361"/>
    <lineage>
        <taxon>Bacteria</taxon>
        <taxon>Bacillati</taxon>
        <taxon>Actinomycetota</taxon>
        <taxon>Actinomycetes</taxon>
        <taxon>Actinomycetales</taxon>
        <taxon>Actinomycetaceae</taxon>
        <taxon>Actinomyces</taxon>
    </lineage>
</organism>
<dbReference type="PANTHER" id="PTHR23501:SF154">
    <property type="entry name" value="MULTIDRUG-EFFLUX TRANSPORTER RV1634-RELATED"/>
    <property type="match status" value="1"/>
</dbReference>
<dbReference type="InterPro" id="IPR036259">
    <property type="entry name" value="MFS_trans_sf"/>
</dbReference>
<comment type="subcellular location">
    <subcellularLocation>
        <location evidence="1">Cell membrane</location>
        <topology evidence="1">Multi-pass membrane protein</topology>
    </subcellularLocation>
</comment>
<proteinExistence type="predicted"/>
<dbReference type="SUPFAM" id="SSF103473">
    <property type="entry name" value="MFS general substrate transporter"/>
    <property type="match status" value="1"/>
</dbReference>
<name>A0A929WWM0_9ACTO</name>
<dbReference type="Pfam" id="PF07690">
    <property type="entry name" value="MFS_1"/>
    <property type="match status" value="1"/>
</dbReference>
<evidence type="ECO:0000256" key="1">
    <source>
        <dbReference type="ARBA" id="ARBA00004651"/>
    </source>
</evidence>
<gene>
    <name evidence="7" type="ORF">HXK09_09025</name>
</gene>
<evidence type="ECO:0000313" key="8">
    <source>
        <dbReference type="Proteomes" id="UP000759246"/>
    </source>
</evidence>
<keyword evidence="3 5" id="KW-1133">Transmembrane helix</keyword>
<dbReference type="EMBL" id="JABZGF010000386">
    <property type="protein sequence ID" value="MBF0967268.1"/>
    <property type="molecule type" value="Genomic_DNA"/>
</dbReference>
<sequence length="121" mass="12125">MPAADSSSPARASWAPSEIGLAIGSVLLITLVAFEELAATTIMPVVVESFNAAPWYPIASGAALATQLSATVVAGTLADWKGPRVVLLAGLVLFAVGLLVCAVGSHVIVFVVGRALQGLGG</sequence>
<evidence type="ECO:0000256" key="3">
    <source>
        <dbReference type="ARBA" id="ARBA00022989"/>
    </source>
</evidence>
<evidence type="ECO:0000256" key="4">
    <source>
        <dbReference type="ARBA" id="ARBA00023136"/>
    </source>
</evidence>
<accession>A0A929WWM0</accession>
<feature type="transmembrane region" description="Helical" evidence="5">
    <location>
        <begin position="54"/>
        <end position="78"/>
    </location>
</feature>
<feature type="domain" description="Major facilitator superfamily (MFS) profile" evidence="6">
    <location>
        <begin position="21"/>
        <end position="121"/>
    </location>
</feature>
<keyword evidence="4 5" id="KW-0472">Membrane</keyword>
<dbReference type="PANTHER" id="PTHR23501">
    <property type="entry name" value="MAJOR FACILITATOR SUPERFAMILY"/>
    <property type="match status" value="1"/>
</dbReference>
<dbReference type="InterPro" id="IPR020846">
    <property type="entry name" value="MFS_dom"/>
</dbReference>
<evidence type="ECO:0000259" key="6">
    <source>
        <dbReference type="PROSITE" id="PS50850"/>
    </source>
</evidence>
<dbReference type="Proteomes" id="UP000759246">
    <property type="component" value="Unassembled WGS sequence"/>
</dbReference>
<dbReference type="GO" id="GO:0022857">
    <property type="term" value="F:transmembrane transporter activity"/>
    <property type="evidence" value="ECO:0007669"/>
    <property type="project" value="InterPro"/>
</dbReference>
<feature type="non-terminal residue" evidence="7">
    <location>
        <position position="121"/>
    </location>
</feature>
<evidence type="ECO:0000256" key="5">
    <source>
        <dbReference type="SAM" id="Phobius"/>
    </source>
</evidence>
<dbReference type="InterPro" id="IPR011701">
    <property type="entry name" value="MFS"/>
</dbReference>
<dbReference type="PROSITE" id="PS50850">
    <property type="entry name" value="MFS"/>
    <property type="match status" value="1"/>
</dbReference>
<dbReference type="AlphaFoldDB" id="A0A929WWM0"/>
<comment type="caution">
    <text evidence="7">The sequence shown here is derived from an EMBL/GenBank/DDBJ whole genome shotgun (WGS) entry which is preliminary data.</text>
</comment>
<evidence type="ECO:0000313" key="7">
    <source>
        <dbReference type="EMBL" id="MBF0967268.1"/>
    </source>
</evidence>